<organism evidence="2 3">
    <name type="scientific">Strongylus vulgaris</name>
    <name type="common">Blood worm</name>
    <dbReference type="NCBI Taxonomy" id="40348"/>
    <lineage>
        <taxon>Eukaryota</taxon>
        <taxon>Metazoa</taxon>
        <taxon>Ecdysozoa</taxon>
        <taxon>Nematoda</taxon>
        <taxon>Chromadorea</taxon>
        <taxon>Rhabditida</taxon>
        <taxon>Rhabditina</taxon>
        <taxon>Rhabditomorpha</taxon>
        <taxon>Strongyloidea</taxon>
        <taxon>Strongylidae</taxon>
        <taxon>Strongylus</taxon>
    </lineage>
</organism>
<protein>
    <recommendedName>
        <fullName evidence="4">G-protein coupled receptors family 1 profile domain-containing protein</fullName>
    </recommendedName>
</protein>
<dbReference type="Gene3D" id="1.20.1070.10">
    <property type="entry name" value="Rhodopsin 7-helix transmembrane proteins"/>
    <property type="match status" value="1"/>
</dbReference>
<evidence type="ECO:0000313" key="3">
    <source>
        <dbReference type="Proteomes" id="UP000270094"/>
    </source>
</evidence>
<keyword evidence="1" id="KW-1133">Transmembrane helix</keyword>
<feature type="transmembrane region" description="Helical" evidence="1">
    <location>
        <begin position="179"/>
        <end position="202"/>
    </location>
</feature>
<reference evidence="2 3" key="1">
    <citation type="submission" date="2018-11" db="EMBL/GenBank/DDBJ databases">
        <authorList>
            <consortium name="Pathogen Informatics"/>
        </authorList>
    </citation>
    <scope>NUCLEOTIDE SEQUENCE [LARGE SCALE GENOMIC DNA]</scope>
</reference>
<feature type="transmembrane region" description="Helical" evidence="1">
    <location>
        <begin position="61"/>
        <end position="79"/>
    </location>
</feature>
<dbReference type="OrthoDB" id="5822365at2759"/>
<dbReference type="AlphaFoldDB" id="A0A3P7JBD1"/>
<keyword evidence="1" id="KW-0472">Membrane</keyword>
<sequence>MELSSGAECIRPEYYKWLSSTALQCNSTSDTVEDVVYSHSSFLQSQFIVRPDSTTVSEEQVRILMGCLIVMSNLLLLIFLNSRASMRRRYIFFTLVSIGDILDGTYLIYPSIMRIGQMATGTFSGGTSLWGCASRGYMVFRIYGTELISVSMLIMSAEKAIAVLFIVPYRRYATNKARFITAAVCLLVCLFSLGTMFCTSYFDNRAEVQEDKYCGISGRACEASSAGILYDSLKDLYRFCEGGAPQVSRVGDVAVRTRPKVPAPWLSSWLDCGVYFSRKNA</sequence>
<feature type="transmembrane region" description="Helical" evidence="1">
    <location>
        <begin position="147"/>
        <end position="167"/>
    </location>
</feature>
<proteinExistence type="predicted"/>
<gene>
    <name evidence="2" type="ORF">SVUK_LOCUS10322</name>
</gene>
<dbReference type="EMBL" id="UYYB01095186">
    <property type="protein sequence ID" value="VDM75324.1"/>
    <property type="molecule type" value="Genomic_DNA"/>
</dbReference>
<keyword evidence="1" id="KW-0812">Transmembrane</keyword>
<evidence type="ECO:0000256" key="1">
    <source>
        <dbReference type="SAM" id="Phobius"/>
    </source>
</evidence>
<keyword evidence="3" id="KW-1185">Reference proteome</keyword>
<dbReference type="Proteomes" id="UP000270094">
    <property type="component" value="Unassembled WGS sequence"/>
</dbReference>
<evidence type="ECO:0008006" key="4">
    <source>
        <dbReference type="Google" id="ProtNLM"/>
    </source>
</evidence>
<dbReference type="SUPFAM" id="SSF81321">
    <property type="entry name" value="Family A G protein-coupled receptor-like"/>
    <property type="match status" value="1"/>
</dbReference>
<accession>A0A3P7JBD1</accession>
<name>A0A3P7JBD1_STRVU</name>
<evidence type="ECO:0000313" key="2">
    <source>
        <dbReference type="EMBL" id="VDM75324.1"/>
    </source>
</evidence>